<dbReference type="PANTHER" id="PTHR43133">
    <property type="entry name" value="RNA POLYMERASE ECF-TYPE SIGMA FACTO"/>
    <property type="match status" value="1"/>
</dbReference>
<comment type="similarity">
    <text evidence="1">Belongs to the sigma-70 factor family. ECF subfamily.</text>
</comment>
<feature type="domain" description="RNA polymerase sigma factor 70 region 4 type 2" evidence="6">
    <location>
        <begin position="111"/>
        <end position="157"/>
    </location>
</feature>
<evidence type="ECO:0000313" key="8">
    <source>
        <dbReference type="Proteomes" id="UP000050864"/>
    </source>
</evidence>
<evidence type="ECO:0008006" key="9">
    <source>
        <dbReference type="Google" id="ProtNLM"/>
    </source>
</evidence>
<dbReference type="GO" id="GO:0016987">
    <property type="term" value="F:sigma factor activity"/>
    <property type="evidence" value="ECO:0007669"/>
    <property type="project" value="UniProtKB-KW"/>
</dbReference>
<dbReference type="InterPro" id="IPR013325">
    <property type="entry name" value="RNA_pol_sigma_r2"/>
</dbReference>
<evidence type="ECO:0000259" key="5">
    <source>
        <dbReference type="Pfam" id="PF04542"/>
    </source>
</evidence>
<evidence type="ECO:0000256" key="4">
    <source>
        <dbReference type="ARBA" id="ARBA00023163"/>
    </source>
</evidence>
<gene>
    <name evidence="7" type="ORF">ABB26_06270</name>
</gene>
<evidence type="ECO:0000256" key="3">
    <source>
        <dbReference type="ARBA" id="ARBA00023082"/>
    </source>
</evidence>
<dbReference type="PANTHER" id="PTHR43133:SF63">
    <property type="entry name" value="RNA POLYMERASE SIGMA FACTOR FECI-RELATED"/>
    <property type="match status" value="1"/>
</dbReference>
<dbReference type="Gene3D" id="1.10.1740.10">
    <property type="match status" value="1"/>
</dbReference>
<keyword evidence="8" id="KW-1185">Reference proteome</keyword>
<dbReference type="GO" id="GO:0006352">
    <property type="term" value="P:DNA-templated transcription initiation"/>
    <property type="evidence" value="ECO:0007669"/>
    <property type="project" value="InterPro"/>
</dbReference>
<dbReference type="InterPro" id="IPR036388">
    <property type="entry name" value="WH-like_DNA-bd_sf"/>
</dbReference>
<dbReference type="Pfam" id="PF08281">
    <property type="entry name" value="Sigma70_r4_2"/>
    <property type="match status" value="1"/>
</dbReference>
<evidence type="ECO:0000256" key="2">
    <source>
        <dbReference type="ARBA" id="ARBA00023015"/>
    </source>
</evidence>
<dbReference type="PATRIC" id="fig|405444.3.peg.254"/>
<evidence type="ECO:0000313" key="7">
    <source>
        <dbReference type="EMBL" id="KRG64950.1"/>
    </source>
</evidence>
<evidence type="ECO:0000259" key="6">
    <source>
        <dbReference type="Pfam" id="PF08281"/>
    </source>
</evidence>
<organism evidence="7 8">
    <name type="scientific">Stenotrophomonas humi</name>
    <dbReference type="NCBI Taxonomy" id="405444"/>
    <lineage>
        <taxon>Bacteria</taxon>
        <taxon>Pseudomonadati</taxon>
        <taxon>Pseudomonadota</taxon>
        <taxon>Gammaproteobacteria</taxon>
        <taxon>Lysobacterales</taxon>
        <taxon>Lysobacteraceae</taxon>
        <taxon>Stenotrophomonas</taxon>
    </lineage>
</organism>
<dbReference type="Gene3D" id="1.10.10.10">
    <property type="entry name" value="Winged helix-like DNA-binding domain superfamily/Winged helix DNA-binding domain"/>
    <property type="match status" value="1"/>
</dbReference>
<dbReference type="InterPro" id="IPR014284">
    <property type="entry name" value="RNA_pol_sigma-70_dom"/>
</dbReference>
<protein>
    <recommendedName>
        <fullName evidence="9">RNA polymerase sigma factor</fullName>
    </recommendedName>
</protein>
<dbReference type="EMBL" id="LDJI01000011">
    <property type="protein sequence ID" value="KRG64950.1"/>
    <property type="molecule type" value="Genomic_DNA"/>
</dbReference>
<dbReference type="Pfam" id="PF04542">
    <property type="entry name" value="Sigma70_r2"/>
    <property type="match status" value="1"/>
</dbReference>
<dbReference type="Proteomes" id="UP000050864">
    <property type="component" value="Unassembled WGS sequence"/>
</dbReference>
<dbReference type="GO" id="GO:0003677">
    <property type="term" value="F:DNA binding"/>
    <property type="evidence" value="ECO:0007669"/>
    <property type="project" value="InterPro"/>
</dbReference>
<dbReference type="STRING" id="405444.ABB26_06270"/>
<comment type="caution">
    <text evidence="7">The sequence shown here is derived from an EMBL/GenBank/DDBJ whole genome shotgun (WGS) entry which is preliminary data.</text>
</comment>
<dbReference type="OrthoDB" id="9797134at2"/>
<feature type="domain" description="RNA polymerase sigma-70 region 2" evidence="5">
    <location>
        <begin position="12"/>
        <end position="78"/>
    </location>
</feature>
<evidence type="ECO:0000256" key="1">
    <source>
        <dbReference type="ARBA" id="ARBA00010641"/>
    </source>
</evidence>
<keyword evidence="3" id="KW-0731">Sigma factor</keyword>
<accession>A0A0R0C792</accession>
<dbReference type="AlphaFoldDB" id="A0A0R0C792"/>
<dbReference type="NCBIfam" id="TIGR02937">
    <property type="entry name" value="sigma70-ECF"/>
    <property type="match status" value="1"/>
</dbReference>
<name>A0A0R0C792_9GAMM</name>
<reference evidence="7 8" key="1">
    <citation type="submission" date="2015-05" db="EMBL/GenBank/DDBJ databases">
        <title>Genome sequencing and analysis of members of genus Stenotrophomonas.</title>
        <authorList>
            <person name="Patil P.P."/>
            <person name="Midha S."/>
            <person name="Patil P.B."/>
        </authorList>
    </citation>
    <scope>NUCLEOTIDE SEQUENCE [LARGE SCALE GENOMIC DNA]</scope>
    <source>
        <strain evidence="7 8">DSM 18929</strain>
    </source>
</reference>
<dbReference type="InterPro" id="IPR013249">
    <property type="entry name" value="RNA_pol_sigma70_r4_t2"/>
</dbReference>
<sequence>MSPASSTTLAALFRDHHRWLLARLCRQMRCRWDAEDITAETFTQVAASRTPLASIDEPRAFLTTIAKRLLFHLRRRRDLEHAWLEQLRHSPEAFSPSPEERALLLETVLLVDRSMQSLPAPARAAFLYSQLDGMGHEQIAQQLGVSVRTVGRYLRQAWTCCLQDLQTANDP</sequence>
<keyword evidence="2" id="KW-0805">Transcription regulation</keyword>
<dbReference type="SUPFAM" id="SSF88946">
    <property type="entry name" value="Sigma2 domain of RNA polymerase sigma factors"/>
    <property type="match status" value="1"/>
</dbReference>
<proteinExistence type="inferred from homology"/>
<dbReference type="InterPro" id="IPR039425">
    <property type="entry name" value="RNA_pol_sigma-70-like"/>
</dbReference>
<dbReference type="InterPro" id="IPR007627">
    <property type="entry name" value="RNA_pol_sigma70_r2"/>
</dbReference>
<keyword evidence="4" id="KW-0804">Transcription</keyword>
<dbReference type="RefSeq" id="WP_057632820.1">
    <property type="nucleotide sequence ID" value="NZ_LDJI01000011.1"/>
</dbReference>
<dbReference type="InterPro" id="IPR013324">
    <property type="entry name" value="RNA_pol_sigma_r3/r4-like"/>
</dbReference>
<dbReference type="SUPFAM" id="SSF88659">
    <property type="entry name" value="Sigma3 and sigma4 domains of RNA polymerase sigma factors"/>
    <property type="match status" value="1"/>
</dbReference>